<gene>
    <name evidence="1" type="ORF">CEXT_793781</name>
</gene>
<protein>
    <submittedName>
        <fullName evidence="1">Uncharacterized protein</fullName>
    </submittedName>
</protein>
<accession>A0AAV4QCU7</accession>
<dbReference type="AlphaFoldDB" id="A0AAV4QCU7"/>
<reference evidence="1 2" key="1">
    <citation type="submission" date="2021-06" db="EMBL/GenBank/DDBJ databases">
        <title>Caerostris extrusa draft genome.</title>
        <authorList>
            <person name="Kono N."/>
            <person name="Arakawa K."/>
        </authorList>
    </citation>
    <scope>NUCLEOTIDE SEQUENCE [LARGE SCALE GENOMIC DNA]</scope>
</reference>
<comment type="caution">
    <text evidence="1">The sequence shown here is derived from an EMBL/GenBank/DDBJ whole genome shotgun (WGS) entry which is preliminary data.</text>
</comment>
<evidence type="ECO:0000313" key="2">
    <source>
        <dbReference type="Proteomes" id="UP001054945"/>
    </source>
</evidence>
<keyword evidence="2" id="KW-1185">Reference proteome</keyword>
<name>A0AAV4QCU7_CAEEX</name>
<feature type="non-terminal residue" evidence="1">
    <location>
        <position position="1"/>
    </location>
</feature>
<evidence type="ECO:0000313" key="1">
    <source>
        <dbReference type="EMBL" id="GIY07543.1"/>
    </source>
</evidence>
<sequence>NLELLLEFKTLEFLQHTSIFWRGLVRVLFQAIGAALFRRLTLGQSELLLTLQALNRLNKIFEPIRRETS</sequence>
<dbReference type="EMBL" id="BPLR01006123">
    <property type="protein sequence ID" value="GIY07543.1"/>
    <property type="molecule type" value="Genomic_DNA"/>
</dbReference>
<organism evidence="1 2">
    <name type="scientific">Caerostris extrusa</name>
    <name type="common">Bark spider</name>
    <name type="synonym">Caerostris bankana</name>
    <dbReference type="NCBI Taxonomy" id="172846"/>
    <lineage>
        <taxon>Eukaryota</taxon>
        <taxon>Metazoa</taxon>
        <taxon>Ecdysozoa</taxon>
        <taxon>Arthropoda</taxon>
        <taxon>Chelicerata</taxon>
        <taxon>Arachnida</taxon>
        <taxon>Araneae</taxon>
        <taxon>Araneomorphae</taxon>
        <taxon>Entelegynae</taxon>
        <taxon>Araneoidea</taxon>
        <taxon>Araneidae</taxon>
        <taxon>Caerostris</taxon>
    </lineage>
</organism>
<dbReference type="Proteomes" id="UP001054945">
    <property type="component" value="Unassembled WGS sequence"/>
</dbReference>
<proteinExistence type="predicted"/>